<evidence type="ECO:0000313" key="1">
    <source>
        <dbReference type="EMBL" id="WUQ88658.1"/>
    </source>
</evidence>
<gene>
    <name evidence="1" type="ORF">OHA16_06215</name>
    <name evidence="2" type="ORF">OHA16_12075</name>
</gene>
<protein>
    <recommendedName>
        <fullName evidence="4">Major capsid protein</fullName>
    </recommendedName>
</protein>
<evidence type="ECO:0008006" key="4">
    <source>
        <dbReference type="Google" id="ProtNLM"/>
    </source>
</evidence>
<accession>A0ABZ1UF06</accession>
<reference evidence="2" key="1">
    <citation type="submission" date="2022-10" db="EMBL/GenBank/DDBJ databases">
        <title>The complete genomes of actinobacterial strains from the NBC collection.</title>
        <authorList>
            <person name="Joergensen T.S."/>
            <person name="Alvarez Arevalo M."/>
            <person name="Sterndorff E.B."/>
            <person name="Faurdal D."/>
            <person name="Vuksanovic O."/>
            <person name="Mourched A.-S."/>
            <person name="Charusanti P."/>
            <person name="Shaw S."/>
            <person name="Blin K."/>
            <person name="Weber T."/>
        </authorList>
    </citation>
    <scope>NUCLEOTIDE SEQUENCE</scope>
    <source>
        <strain evidence="2">NBC_00222</strain>
    </source>
</reference>
<sequence length="341" mass="36786">MSTNPARANAFQNPDKLVQQAVANLKDSVVLAGMFDRRAASEFVNATGQVINIRRPGRLKGAEEAIDAKRKFNDTSTWIQSENLNEGLLTVKLDTHAYSAVDLSDAELSLDLLSFGEQVMVPQVDSITERLENKVATAMTEFPEVAATAKIPVDLTKATSDEAAGQMIRKALARLRVQLNKENVPAEGRAVVLGSEAAFYLLNSPNVLSASEHADGGAALKESSLGRIHGFRLVESTNDKLNPLAVYAFHRSAIQLVSGAPSVPESAKGGRQSAEGFSLRWIKDYNSGAAMERSFLSSYWGATLVTDLKRGETDWSKPANLVKVRGVKVTFTGEPKLVLAA</sequence>
<proteinExistence type="predicted"/>
<dbReference type="Proteomes" id="UP001432222">
    <property type="component" value="Chromosome"/>
</dbReference>
<organism evidence="2 3">
    <name type="scientific">Kitasatospora purpeofusca</name>
    <dbReference type="NCBI Taxonomy" id="67352"/>
    <lineage>
        <taxon>Bacteria</taxon>
        <taxon>Bacillati</taxon>
        <taxon>Actinomycetota</taxon>
        <taxon>Actinomycetes</taxon>
        <taxon>Kitasatosporales</taxon>
        <taxon>Streptomycetaceae</taxon>
        <taxon>Kitasatospora</taxon>
    </lineage>
</organism>
<evidence type="ECO:0000313" key="3">
    <source>
        <dbReference type="Proteomes" id="UP001432222"/>
    </source>
</evidence>
<evidence type="ECO:0000313" key="2">
    <source>
        <dbReference type="EMBL" id="WUQ88742.1"/>
    </source>
</evidence>
<keyword evidence="3" id="KW-1185">Reference proteome</keyword>
<dbReference type="EMBL" id="CP108110">
    <property type="protein sequence ID" value="WUQ88658.1"/>
    <property type="molecule type" value="Genomic_DNA"/>
</dbReference>
<name>A0ABZ1UF06_9ACTN</name>
<dbReference type="EMBL" id="CP108110">
    <property type="protein sequence ID" value="WUQ88742.1"/>
    <property type="molecule type" value="Genomic_DNA"/>
</dbReference>